<sequence length="234" mass="25065">MPKGAPVTATVGGTVVFADFGEKGSGYGGYGNTVAVKDANGNIHRYAHLDSIKVKLGQKVPAGALLGGAGSTGKSTGNHLDYGVTTANGSSIDPTAYIKGMPTNNTAAKQPASGSTYKNTYKTTYQALKTPTYQTYKQHLAQALQSGKIPANWVVGLTELIGRESSWNPSAQNDISSAFGYGQFIDKTRAAYEKKTGLKYNDPVNQIIMTAQYVKDRYGSPEKALVFWDKHNYY</sequence>
<dbReference type="AlphaFoldDB" id="A0A5D4R8B8"/>
<dbReference type="Gene3D" id="2.70.70.10">
    <property type="entry name" value="Glucose Permease (Domain IIA)"/>
    <property type="match status" value="1"/>
</dbReference>
<dbReference type="Proteomes" id="UP000322139">
    <property type="component" value="Unassembled WGS sequence"/>
</dbReference>
<dbReference type="InterPro" id="IPR023346">
    <property type="entry name" value="Lysozyme-like_dom_sf"/>
</dbReference>
<protein>
    <submittedName>
        <fullName evidence="3">M23 family metallopeptidase</fullName>
    </submittedName>
</protein>
<dbReference type="CDD" id="cd12797">
    <property type="entry name" value="M23_peptidase"/>
    <property type="match status" value="1"/>
</dbReference>
<evidence type="ECO:0000259" key="2">
    <source>
        <dbReference type="Pfam" id="PF01551"/>
    </source>
</evidence>
<dbReference type="EMBL" id="VTER01000007">
    <property type="protein sequence ID" value="TYS46769.1"/>
    <property type="molecule type" value="Genomic_DNA"/>
</dbReference>
<dbReference type="SUPFAM" id="SSF51261">
    <property type="entry name" value="Duplicated hybrid motif"/>
    <property type="match status" value="1"/>
</dbReference>
<evidence type="ECO:0000313" key="3">
    <source>
        <dbReference type="EMBL" id="TYS46769.1"/>
    </source>
</evidence>
<organism evidence="3 4">
    <name type="scientific">Bacillus infantis</name>
    <dbReference type="NCBI Taxonomy" id="324767"/>
    <lineage>
        <taxon>Bacteria</taxon>
        <taxon>Bacillati</taxon>
        <taxon>Bacillota</taxon>
        <taxon>Bacilli</taxon>
        <taxon>Bacillales</taxon>
        <taxon>Bacillaceae</taxon>
        <taxon>Bacillus</taxon>
    </lineage>
</organism>
<dbReference type="Gene3D" id="1.10.530.10">
    <property type="match status" value="1"/>
</dbReference>
<dbReference type="GO" id="GO:0004222">
    <property type="term" value="F:metalloendopeptidase activity"/>
    <property type="evidence" value="ECO:0007669"/>
    <property type="project" value="TreeGrafter"/>
</dbReference>
<name>A0A5D4R8B8_9BACI</name>
<feature type="domain" description="Transglycosylase SLT" evidence="1">
    <location>
        <begin position="152"/>
        <end position="221"/>
    </location>
</feature>
<evidence type="ECO:0000259" key="1">
    <source>
        <dbReference type="Pfam" id="PF01464"/>
    </source>
</evidence>
<reference evidence="3 4" key="1">
    <citation type="submission" date="2019-08" db="EMBL/GenBank/DDBJ databases">
        <title>Bacillus genomes from the desert of Cuatro Cienegas, Coahuila.</title>
        <authorList>
            <person name="Olmedo-Alvarez G."/>
        </authorList>
    </citation>
    <scope>NUCLEOTIDE SEQUENCE [LARGE SCALE GENOMIC DNA]</scope>
    <source>
        <strain evidence="3 4">CH446_14T</strain>
    </source>
</reference>
<dbReference type="InterPro" id="IPR011055">
    <property type="entry name" value="Dup_hybrid_motif"/>
</dbReference>
<dbReference type="InterPro" id="IPR016047">
    <property type="entry name" value="M23ase_b-sheet_dom"/>
</dbReference>
<feature type="domain" description="M23ase beta-sheet core" evidence="2">
    <location>
        <begin position="1"/>
        <end position="94"/>
    </location>
</feature>
<dbReference type="Pfam" id="PF01464">
    <property type="entry name" value="SLT"/>
    <property type="match status" value="1"/>
</dbReference>
<dbReference type="InterPro" id="IPR050570">
    <property type="entry name" value="Cell_wall_metabolism_enzyme"/>
</dbReference>
<dbReference type="PANTHER" id="PTHR21666:SF270">
    <property type="entry name" value="MUREIN HYDROLASE ACTIVATOR ENVC"/>
    <property type="match status" value="1"/>
</dbReference>
<evidence type="ECO:0000313" key="4">
    <source>
        <dbReference type="Proteomes" id="UP000322139"/>
    </source>
</evidence>
<comment type="caution">
    <text evidence="3">The sequence shown here is derived from an EMBL/GenBank/DDBJ whole genome shotgun (WGS) entry which is preliminary data.</text>
</comment>
<dbReference type="PANTHER" id="PTHR21666">
    <property type="entry name" value="PEPTIDASE-RELATED"/>
    <property type="match status" value="1"/>
</dbReference>
<dbReference type="InterPro" id="IPR008258">
    <property type="entry name" value="Transglycosylase_SLT_dom_1"/>
</dbReference>
<proteinExistence type="predicted"/>
<dbReference type="SUPFAM" id="SSF53955">
    <property type="entry name" value="Lysozyme-like"/>
    <property type="match status" value="1"/>
</dbReference>
<accession>A0A5D4R8B8</accession>
<dbReference type="Pfam" id="PF01551">
    <property type="entry name" value="Peptidase_M23"/>
    <property type="match status" value="1"/>
</dbReference>
<gene>
    <name evidence="3" type="ORF">FZD51_14955</name>
</gene>